<accession>A0A818F0P5</accession>
<dbReference type="GO" id="GO:0006506">
    <property type="term" value="P:GPI anchor biosynthetic process"/>
    <property type="evidence" value="ECO:0007669"/>
    <property type="project" value="TreeGrafter"/>
</dbReference>
<dbReference type="GO" id="GO:0003824">
    <property type="term" value="F:catalytic activity"/>
    <property type="evidence" value="ECO:0007669"/>
    <property type="project" value="InterPro"/>
</dbReference>
<dbReference type="InterPro" id="IPR005135">
    <property type="entry name" value="Endo/exonuclease/phosphatase"/>
</dbReference>
<feature type="domain" description="Endonuclease/exonuclease/phosphatase" evidence="1">
    <location>
        <begin position="7"/>
        <end position="232"/>
    </location>
</feature>
<dbReference type="Proteomes" id="UP000663865">
    <property type="component" value="Unassembled WGS sequence"/>
</dbReference>
<dbReference type="InterPro" id="IPR051916">
    <property type="entry name" value="GPI-anchor_lipid_remodeler"/>
</dbReference>
<name>A0A818F0P5_9BILA</name>
<dbReference type="Pfam" id="PF03372">
    <property type="entry name" value="Exo_endo_phos"/>
    <property type="match status" value="1"/>
</dbReference>
<dbReference type="SUPFAM" id="SSF56219">
    <property type="entry name" value="DNase I-like"/>
    <property type="match status" value="1"/>
</dbReference>
<evidence type="ECO:0000313" key="3">
    <source>
        <dbReference type="Proteomes" id="UP000663865"/>
    </source>
</evidence>
<sequence>MSRFKIMTFNIASCHGSDRGIADVAFAIEQEQPDLVALQEVDKFTRRSGRLIDQAAQLANLSHLSHSFFIHSMDFDDGQYGNAILSRFSFENVKLEHHLDGQNRGETRSIGIISVKTSNEYRLFFGVMHLESEIENLRIAQVRQAIELYRKIVPDDQPFILAGDFNDSPTSQALNLLLTEGRLLLPCTECPTTYPADHPNQTLDYILMNTKASATFKLNNYRVSNIKKASDHCPLIMELRSSSSLFSIFNL</sequence>
<dbReference type="EMBL" id="CAJNYV010002268">
    <property type="protein sequence ID" value="CAF3467393.1"/>
    <property type="molecule type" value="Genomic_DNA"/>
</dbReference>
<dbReference type="GO" id="GO:0016020">
    <property type="term" value="C:membrane"/>
    <property type="evidence" value="ECO:0007669"/>
    <property type="project" value="GOC"/>
</dbReference>
<dbReference type="PANTHER" id="PTHR14859">
    <property type="entry name" value="CALCOFLUOR WHITE HYPERSENSITIVE PROTEIN PRECURSOR"/>
    <property type="match status" value="1"/>
</dbReference>
<organism evidence="2 3">
    <name type="scientific">Rotaria socialis</name>
    <dbReference type="NCBI Taxonomy" id="392032"/>
    <lineage>
        <taxon>Eukaryota</taxon>
        <taxon>Metazoa</taxon>
        <taxon>Spiralia</taxon>
        <taxon>Gnathifera</taxon>
        <taxon>Rotifera</taxon>
        <taxon>Eurotatoria</taxon>
        <taxon>Bdelloidea</taxon>
        <taxon>Philodinida</taxon>
        <taxon>Philodinidae</taxon>
        <taxon>Rotaria</taxon>
    </lineage>
</organism>
<gene>
    <name evidence="2" type="ORF">KIK155_LOCUS13559</name>
</gene>
<dbReference type="Gene3D" id="3.60.10.10">
    <property type="entry name" value="Endonuclease/exonuclease/phosphatase"/>
    <property type="match status" value="1"/>
</dbReference>
<comment type="caution">
    <text evidence="2">The sequence shown here is derived from an EMBL/GenBank/DDBJ whole genome shotgun (WGS) entry which is preliminary data.</text>
</comment>
<protein>
    <recommendedName>
        <fullName evidence="1">Endonuclease/exonuclease/phosphatase domain-containing protein</fullName>
    </recommendedName>
</protein>
<proteinExistence type="predicted"/>
<evidence type="ECO:0000259" key="1">
    <source>
        <dbReference type="Pfam" id="PF03372"/>
    </source>
</evidence>
<dbReference type="InterPro" id="IPR036691">
    <property type="entry name" value="Endo/exonu/phosph_ase_sf"/>
</dbReference>
<evidence type="ECO:0000313" key="2">
    <source>
        <dbReference type="EMBL" id="CAF3467393.1"/>
    </source>
</evidence>
<dbReference type="PANTHER" id="PTHR14859:SF15">
    <property type="entry name" value="ENDONUCLEASE_EXONUCLEASE_PHOSPHATASE DOMAIN-CONTAINING PROTEIN"/>
    <property type="match status" value="1"/>
</dbReference>
<reference evidence="2" key="1">
    <citation type="submission" date="2021-02" db="EMBL/GenBank/DDBJ databases">
        <authorList>
            <person name="Nowell W R."/>
        </authorList>
    </citation>
    <scope>NUCLEOTIDE SEQUENCE</scope>
</reference>
<dbReference type="AlphaFoldDB" id="A0A818F0P5"/>